<accession>A0A8S5SSH4</accession>
<dbReference type="EMBL" id="BK032666">
    <property type="protein sequence ID" value="DAF53910.1"/>
    <property type="molecule type" value="Genomic_DNA"/>
</dbReference>
<reference evidence="1" key="1">
    <citation type="journal article" date="2021" name="Proc. Natl. Acad. Sci. U.S.A.">
        <title>A Catalog of Tens of Thousands of Viruses from Human Metagenomes Reveals Hidden Associations with Chronic Diseases.</title>
        <authorList>
            <person name="Tisza M.J."/>
            <person name="Buck C.B."/>
        </authorList>
    </citation>
    <scope>NUCLEOTIDE SEQUENCE</scope>
    <source>
        <strain evidence="1">Ct2Qy24</strain>
    </source>
</reference>
<proteinExistence type="predicted"/>
<protein>
    <submittedName>
        <fullName evidence="1">5-methylcytosine-specific restriction enzyme A</fullName>
    </submittedName>
</protein>
<evidence type="ECO:0000313" key="1">
    <source>
        <dbReference type="EMBL" id="DAF53910.1"/>
    </source>
</evidence>
<dbReference type="Gene3D" id="1.10.30.50">
    <property type="match status" value="1"/>
</dbReference>
<organism evidence="1">
    <name type="scientific">Myoviridae sp. ct2Qy24</name>
    <dbReference type="NCBI Taxonomy" id="2827656"/>
    <lineage>
        <taxon>Viruses</taxon>
        <taxon>Duplodnaviria</taxon>
        <taxon>Heunggongvirae</taxon>
        <taxon>Uroviricota</taxon>
        <taxon>Caudoviricetes</taxon>
    </lineage>
</organism>
<name>A0A8S5SSH4_9CAUD</name>
<sequence length="172" mass="20043">MKKRVKKKLTRHLEFTAKDRKAIHKRDNETCVFCAAGYEPPEDPAYCRTALQIMHIVPRSQLGMGVEQNGVLGCVWHHQMLDNGNLDNRKEMIRMLENRMRRMYPGWTREKVTYRKDSVNEKKHLSADWGDAGKEIEKVQPGSRTVPPEGFVFWETKEEAQDVTSKKIETGR</sequence>